<keyword evidence="2" id="KW-0677">Repeat</keyword>
<feature type="coiled-coil region" evidence="4">
    <location>
        <begin position="512"/>
        <end position="546"/>
    </location>
</feature>
<dbReference type="InterPro" id="IPR001680">
    <property type="entry name" value="WD40_rpt"/>
</dbReference>
<evidence type="ECO:0000256" key="4">
    <source>
        <dbReference type="SAM" id="Coils"/>
    </source>
</evidence>
<feature type="repeat" description="WD" evidence="3">
    <location>
        <begin position="1803"/>
        <end position="1835"/>
    </location>
</feature>
<reference evidence="6" key="1">
    <citation type="submission" date="2021-01" db="EMBL/GenBank/DDBJ databases">
        <authorList>
            <consortium name="Genoscope - CEA"/>
            <person name="William W."/>
        </authorList>
    </citation>
    <scope>NUCLEOTIDE SEQUENCE</scope>
</reference>
<evidence type="ECO:0000313" key="7">
    <source>
        <dbReference type="Proteomes" id="UP000689195"/>
    </source>
</evidence>
<evidence type="ECO:0000256" key="2">
    <source>
        <dbReference type="ARBA" id="ARBA00022737"/>
    </source>
</evidence>
<dbReference type="EMBL" id="CAJJDO010000063">
    <property type="protein sequence ID" value="CAD8175678.1"/>
    <property type="molecule type" value="Genomic_DNA"/>
</dbReference>
<evidence type="ECO:0000256" key="3">
    <source>
        <dbReference type="PROSITE-ProRule" id="PRU00221"/>
    </source>
</evidence>
<dbReference type="Pfam" id="PF00400">
    <property type="entry name" value="WD40"/>
    <property type="match status" value="1"/>
</dbReference>
<sequence length="2327" mass="276615">MIINQDYHSLVYNEQRHLRGGGSSFSCSDSKKKMNNIYTLIKELNQLEQKIGEPKYQLCQQIKLCLDLIVKIYKDWIQKEINLSNIMNYNSFNKLIEKINEILKVQDNRPGKCCLNYYLELINISLENLQKNISQTKSISIIGLFIQIEKQKNNNESISNLIDAANSLLIGVKCRYFTQFQKFETYFFFILLNQMIKDQVKKGVSIDVNNYFLKIQDQYIKNSTNWTLHNCWIEFLVDLLRFCKNFKKEQKTKQQGAVDIITYITNQDGRNLFDIYLQDFEYEELQQNKWISIDKPELHRLNRIVNFLTGKVNLIETQFQKLNESYDIEQVKQMFQELYYPLLAFQIYLIEMLQLFQMIQRKYEQNIKIKDNFDKINFIISNIKEQIKSTLDTKITIKFWFKLQMIKNNNYDKDRFLQKKSTLKFQNQIQQLIKLVQVLQNFIIQERMLFTNQIILLNDSLSQFNYGFESQDFDSIQRKYPVIDTYEDLCYQINFHLLWFSHIKKIQKIYYSKQQQETLENIIKNLKFLKQELSKKMQEFSQLEQRFFNLTEHIKKCIDKDQQNNENEHEQELPYSYQLFYQEIELIIDQKNQDKYKIEESIYYHFQTIQNNPGNQKLILSCLQQIQVFLTNKIKQLKKKNYINDIQSIESQMQILITSIRNYTTNKSKQEIQDFTDAWKQIESIFQSTQSQISNESSIEKQNLDANQILSILKRCKIDVALRTKQHDSNNHKVLLKQSQQQLNQADQGVSEKKLDDVIKQFICKENLNVVLIISGQIGCGKTKSLKKLNIQLQEIQRDDPNSQNWIPIYLNLSDIKEPQNQLLRKAIQKYSIQLNIKDVNKFYSEILQSKYKVVLLLDGYDQLIEQNNIILQNGLDKRIKNLYNEVTLKIIMTIRNDIIPSERFKETKNIQFTKIQLFDSVQQQEYIKQSYKRLITISLSQVQTFRGVQIQLIVEYVNQLFVNIPQLFYVMPQQVEDDIIYKLIGKIKNGIEFFQIIQNEMKKMRYFLENILIPYLKDILITPQLLKMAIKKWQQKIWLDFEKNDNKIIEVELKKEFTKLMKQVQQGIQEENVYRELKNNKFFKEYHIYDEIPYLENNYTINLNGKHFESSNADLIIQAINAQRFSRYTTLEQFLGFCQKDKVQINLIDDLKIFSQKLSIFLKINNLDALNQQQQNNSQLIINDLEEIFNLQSPYRKAIRESKLITYKNEEITFLNQWILDFFFAQKIILLLKNKQDQETIQFLNDVNLSEKNYEGVVQLLIEQLIKIKNIKTFLIQIIKKSINQTINIRAPSNGIFLLSKMGISLEGEDFQQIIIENTSTQMNNVLIDYCNLNSSKLSNAQSDNFLCIEFPQINADQEILQVIIYKENQQLALLQKKGIIKIVNIEKQVEQQEDIRNPFVKYKQIAISKDDTKLFALANYQIDLWNLTQYYLASYINVEGESIYFYLSPDNTQIICSLYNQYIKVFPLVDYIFKQPKTLQINQDAEQMAINQKNQLLVFRTKQKQIYFFNLQTSQEIKINQQIEANLLTTTNDGRSLIILYGDVIIFYQFEITNKDLVKQKEFLIQNTIYPIGLFVSENPLIILIQNQNMIQIFDTNKNKLQNVQKMFQEKKLILSGDGKMLINWNNNKVFFWDLIDYIKSCQYSPDGNHLLIQSSEKFTFLNIQAKEFKCIHEKITSLCFNPINNMLVTFSIQGLKFWSTNQMQLLYHFDEFEYFEKQQLIFSQNGEQLVIINKGIVICINIKKIFEKNQDQECQKTIKIKKSNNKKIIVKSPNENIYAIQYESLIQIFDYQSSNIITQISLGQSKIFSLSFSQNGQFLAARSSDQKIRIWSTINFCLVCQFNDQFNDQIENHCLWLSDQQISYIVTNYQNSVILYNISQYLEISSNPSNSFLQNSESIQTSIEKLELKQENIPQGLMCRNIVISNDNQYIAISYAKQQEDKKQKVPIIIKKINALQSFHYKIKNQGGFLLAFCPNSQYLATDSYKNNQSYIIIWDIKQSQVYQPFIINTKQSYILNSIEFSPKESYILISDEFNHFSLHNHKIPALNQSQINHQYQQHYELQNELIQNTYCIISINGEYLIYIQNDKLKFEKIKTRLNNIKLIHNYQYNEKDKFIFINNLISYCHDLNQIIQFDLEKCSFTKMIYNSQNQASTFSSTGQYFAFVNETNQQVNLSVLDVYQQKTFPHYVQHPIQVIQFSNNEEYLATLYNNETIIYLIKKQQNQFILYKYQVIYMNSKLLSIQFNPKNDHQFIVVLRNGEILFYSQQLDQQKKIKKYNPMLDNQVEQQYQEANINQFTFTVRIDYQNLLKQFSKKGSCYITEEI</sequence>
<name>A0A8S1VDC0_9CILI</name>
<keyword evidence="7" id="KW-1185">Reference proteome</keyword>
<dbReference type="PANTHER" id="PTHR44019:SF8">
    <property type="entry name" value="POC1 CENTRIOLAR PROTEIN HOMOLOG"/>
    <property type="match status" value="1"/>
</dbReference>
<gene>
    <name evidence="6" type="ORF">PPENT_87.1.T0630178</name>
</gene>
<dbReference type="PANTHER" id="PTHR44019">
    <property type="entry name" value="WD REPEAT-CONTAINING PROTEIN 55"/>
    <property type="match status" value="1"/>
</dbReference>
<protein>
    <recommendedName>
        <fullName evidence="5">NACHT domain-containing protein</fullName>
    </recommendedName>
</protein>
<dbReference type="InterPro" id="IPR007111">
    <property type="entry name" value="NACHT_NTPase"/>
</dbReference>
<dbReference type="PROSITE" id="PS50294">
    <property type="entry name" value="WD_REPEATS_REGION"/>
    <property type="match status" value="1"/>
</dbReference>
<keyword evidence="4" id="KW-0175">Coiled coil</keyword>
<dbReference type="PROSITE" id="PS50082">
    <property type="entry name" value="WD_REPEATS_2"/>
    <property type="match status" value="1"/>
</dbReference>
<dbReference type="OrthoDB" id="10583276at2759"/>
<evidence type="ECO:0000256" key="1">
    <source>
        <dbReference type="ARBA" id="ARBA00022574"/>
    </source>
</evidence>
<keyword evidence="1 3" id="KW-0853">WD repeat</keyword>
<proteinExistence type="predicted"/>
<dbReference type="Pfam" id="PF05729">
    <property type="entry name" value="NACHT"/>
    <property type="match status" value="1"/>
</dbReference>
<feature type="domain" description="NACHT" evidence="5">
    <location>
        <begin position="771"/>
        <end position="930"/>
    </location>
</feature>
<evidence type="ECO:0000313" key="6">
    <source>
        <dbReference type="EMBL" id="CAD8175678.1"/>
    </source>
</evidence>
<comment type="caution">
    <text evidence="6">The sequence shown here is derived from an EMBL/GenBank/DDBJ whole genome shotgun (WGS) entry which is preliminary data.</text>
</comment>
<evidence type="ECO:0000259" key="5">
    <source>
        <dbReference type="Pfam" id="PF05729"/>
    </source>
</evidence>
<dbReference type="SMART" id="SM00320">
    <property type="entry name" value="WD40"/>
    <property type="match status" value="3"/>
</dbReference>
<dbReference type="Proteomes" id="UP000689195">
    <property type="component" value="Unassembled WGS sequence"/>
</dbReference>
<organism evidence="6 7">
    <name type="scientific">Paramecium pentaurelia</name>
    <dbReference type="NCBI Taxonomy" id="43138"/>
    <lineage>
        <taxon>Eukaryota</taxon>
        <taxon>Sar</taxon>
        <taxon>Alveolata</taxon>
        <taxon>Ciliophora</taxon>
        <taxon>Intramacronucleata</taxon>
        <taxon>Oligohymenophorea</taxon>
        <taxon>Peniculida</taxon>
        <taxon>Parameciidae</taxon>
        <taxon>Paramecium</taxon>
    </lineage>
</organism>
<dbReference type="InterPro" id="IPR050505">
    <property type="entry name" value="WDR55/POC1"/>
</dbReference>
<accession>A0A8S1VDC0</accession>